<organism evidence="1 2">
    <name type="scientific">Cichorium intybus</name>
    <name type="common">Chicory</name>
    <dbReference type="NCBI Taxonomy" id="13427"/>
    <lineage>
        <taxon>Eukaryota</taxon>
        <taxon>Viridiplantae</taxon>
        <taxon>Streptophyta</taxon>
        <taxon>Embryophyta</taxon>
        <taxon>Tracheophyta</taxon>
        <taxon>Spermatophyta</taxon>
        <taxon>Magnoliopsida</taxon>
        <taxon>eudicotyledons</taxon>
        <taxon>Gunneridae</taxon>
        <taxon>Pentapetalae</taxon>
        <taxon>asterids</taxon>
        <taxon>campanulids</taxon>
        <taxon>Asterales</taxon>
        <taxon>Asteraceae</taxon>
        <taxon>Cichorioideae</taxon>
        <taxon>Cichorieae</taxon>
        <taxon>Cichoriinae</taxon>
        <taxon>Cichorium</taxon>
    </lineage>
</organism>
<reference evidence="1 2" key="2">
    <citation type="journal article" date="2022" name="Mol. Ecol. Resour.">
        <title>The genomes of chicory, endive, great burdock and yacon provide insights into Asteraceae paleo-polyploidization history and plant inulin production.</title>
        <authorList>
            <person name="Fan W."/>
            <person name="Wang S."/>
            <person name="Wang H."/>
            <person name="Wang A."/>
            <person name="Jiang F."/>
            <person name="Liu H."/>
            <person name="Zhao H."/>
            <person name="Xu D."/>
            <person name="Zhang Y."/>
        </authorList>
    </citation>
    <scope>NUCLEOTIDE SEQUENCE [LARGE SCALE GENOMIC DNA]</scope>
    <source>
        <strain evidence="2">cv. Punajuju</strain>
        <tissue evidence="1">Leaves</tissue>
    </source>
</reference>
<sequence length="71" mass="7590">MSRLLLPILLLGALVGGVRGVEGVEVDAKTGEGRRRSRSSGGGSSTYVVSPIRIRRAEIGEEPVSLIDRRM</sequence>
<keyword evidence="2" id="KW-1185">Reference proteome</keyword>
<evidence type="ECO:0000313" key="1">
    <source>
        <dbReference type="EMBL" id="KAI3753994.1"/>
    </source>
</evidence>
<dbReference type="EMBL" id="CM042012">
    <property type="protein sequence ID" value="KAI3753994.1"/>
    <property type="molecule type" value="Genomic_DNA"/>
</dbReference>
<comment type="caution">
    <text evidence="1">The sequence shown here is derived from an EMBL/GenBank/DDBJ whole genome shotgun (WGS) entry which is preliminary data.</text>
</comment>
<evidence type="ECO:0000313" key="2">
    <source>
        <dbReference type="Proteomes" id="UP001055811"/>
    </source>
</evidence>
<accession>A0ACB9E4Z9</accession>
<name>A0ACB9E4Z9_CICIN</name>
<gene>
    <name evidence="1" type="ORF">L2E82_26072</name>
</gene>
<reference evidence="2" key="1">
    <citation type="journal article" date="2022" name="Mol. Ecol. Resour.">
        <title>The genomes of chicory, endive, great burdock and yacon provide insights into Asteraceae palaeo-polyploidization history and plant inulin production.</title>
        <authorList>
            <person name="Fan W."/>
            <person name="Wang S."/>
            <person name="Wang H."/>
            <person name="Wang A."/>
            <person name="Jiang F."/>
            <person name="Liu H."/>
            <person name="Zhao H."/>
            <person name="Xu D."/>
            <person name="Zhang Y."/>
        </authorList>
    </citation>
    <scope>NUCLEOTIDE SEQUENCE [LARGE SCALE GENOMIC DNA]</scope>
    <source>
        <strain evidence="2">cv. Punajuju</strain>
    </source>
</reference>
<proteinExistence type="predicted"/>
<protein>
    <submittedName>
        <fullName evidence="1">Uncharacterized protein</fullName>
    </submittedName>
</protein>
<dbReference type="Proteomes" id="UP001055811">
    <property type="component" value="Linkage Group LG04"/>
</dbReference>